<accession>A0ABT5YS46</accession>
<comment type="caution">
    <text evidence="1">The sequence shown here is derived from an EMBL/GenBank/DDBJ whole genome shotgun (WGS) entry which is preliminary data.</text>
</comment>
<evidence type="ECO:0000313" key="1">
    <source>
        <dbReference type="EMBL" id="MDF2254408.1"/>
    </source>
</evidence>
<protein>
    <submittedName>
        <fullName evidence="1">Uncharacterized protein</fullName>
    </submittedName>
</protein>
<organism evidence="1 2">
    <name type="scientific">Streptantibioticus ferralitis</name>
    <dbReference type="NCBI Taxonomy" id="236510"/>
    <lineage>
        <taxon>Bacteria</taxon>
        <taxon>Bacillati</taxon>
        <taxon>Actinomycetota</taxon>
        <taxon>Actinomycetes</taxon>
        <taxon>Kitasatosporales</taxon>
        <taxon>Streptomycetaceae</taxon>
        <taxon>Streptantibioticus</taxon>
    </lineage>
</organism>
<keyword evidence="2" id="KW-1185">Reference proteome</keyword>
<evidence type="ECO:0000313" key="2">
    <source>
        <dbReference type="Proteomes" id="UP001220022"/>
    </source>
</evidence>
<dbReference type="EMBL" id="JARHTQ010000001">
    <property type="protein sequence ID" value="MDF2254408.1"/>
    <property type="molecule type" value="Genomic_DNA"/>
</dbReference>
<gene>
    <name evidence="1" type="ORF">P2L57_01295</name>
</gene>
<dbReference type="Proteomes" id="UP001220022">
    <property type="component" value="Unassembled WGS sequence"/>
</dbReference>
<sequence length="64" mass="6777">MVLSVSTVLFLLIVVLLLVKQGGLKTGQALMCILLGFYLASSSLAPTIRGLTTNVTHLVGQLHL</sequence>
<reference evidence="1 2" key="1">
    <citation type="submission" date="2023-03" db="EMBL/GenBank/DDBJ databases">
        <title>Draft genome sequence of type strain Streptomyces ferralitis JCM 14344.</title>
        <authorList>
            <person name="Klaysubun C."/>
            <person name="Duangmal K."/>
        </authorList>
    </citation>
    <scope>NUCLEOTIDE SEQUENCE [LARGE SCALE GENOMIC DNA]</scope>
    <source>
        <strain evidence="1 2">JCM 14344</strain>
    </source>
</reference>
<name>A0ABT5YS46_9ACTN</name>
<dbReference type="RefSeq" id="WP_275806756.1">
    <property type="nucleotide sequence ID" value="NZ_BAAANM010000005.1"/>
</dbReference>
<proteinExistence type="predicted"/>